<evidence type="ECO:0000313" key="6">
    <source>
        <dbReference type="Proteomes" id="UP000280104"/>
    </source>
</evidence>
<accession>A0A7H4LP56</accession>
<dbReference type="GO" id="GO:0003676">
    <property type="term" value="F:nucleic acid binding"/>
    <property type="evidence" value="ECO:0007669"/>
    <property type="project" value="InterPro"/>
</dbReference>
<protein>
    <submittedName>
        <fullName evidence="5">Uncharacterized protein</fullName>
    </submittedName>
</protein>
<dbReference type="InterPro" id="IPR002156">
    <property type="entry name" value="RNaseH_domain"/>
</dbReference>
<sequence>MAVPHYAYLKMKMPSTKGIITVAGDYKKSAECAAASSRLSESLVIAEEKKVLDRVVAMAGKQPALSPDPKESDAQGSFQPAKETKKIPLDPEHLERFTVIGANLNRYHQIKLDPADRLKTAFITPFRAFCYLTMTFGLRNAGATFQRCMQKCLLKQLGRNAHVYVDDIVVKTDKRGPLLEDLKETFENLRRFQIKLNPEKCVFGVPAGQLLGFLVSERDIECNPVKIKAIERMAIPTKLLDVQKFTGCLASLNRFISRLGEKALPLYRLMKKIDQADQAFHELKKMLTTPPVLAAPTEKEPMLLYIAATSRVVSTVIVVQRPEEGRAQLVQILVYYLSEVLSTSKQNYPHYQKMCYGVYFAAKKLKPYFQEHPITVVCTAPLAEIIGSQDASGRVAKWASELPPCTIFYQPRTAIKSQALANFLVDWVETQYLPPAPDSTHWRLHFDGSKMRTGLGVGVVLTSPKGDKLRYTLQIHFAASNNVVEYESLVHGLRLAKELDIRRILCYDDSDLIVQQSSGDWDAKDANMASYRLLIQQISGYFEGCEFLHVLKTIPLTWRAAA</sequence>
<dbReference type="InterPro" id="IPR000477">
    <property type="entry name" value="RT_dom"/>
</dbReference>
<evidence type="ECO:0000259" key="2">
    <source>
        <dbReference type="Pfam" id="PF00078"/>
    </source>
</evidence>
<dbReference type="PANTHER" id="PTHR48475">
    <property type="entry name" value="RIBONUCLEASE H"/>
    <property type="match status" value="1"/>
</dbReference>
<feature type="region of interest" description="Disordered" evidence="1">
    <location>
        <begin position="62"/>
        <end position="83"/>
    </location>
</feature>
<evidence type="ECO:0000313" key="5">
    <source>
        <dbReference type="EMBL" id="SPT20395.1"/>
    </source>
</evidence>
<dbReference type="InterPro" id="IPR043128">
    <property type="entry name" value="Rev_trsase/Diguanyl_cyclase"/>
</dbReference>
<dbReference type="SUPFAM" id="SSF56672">
    <property type="entry name" value="DNA/RNA polymerases"/>
    <property type="match status" value="1"/>
</dbReference>
<dbReference type="EMBL" id="LS480641">
    <property type="protein sequence ID" value="SPT20395.1"/>
    <property type="molecule type" value="Genomic_DNA"/>
</dbReference>
<dbReference type="InterPro" id="IPR036397">
    <property type="entry name" value="RNaseH_sf"/>
</dbReference>
<feature type="domain" description="Reverse transcriptase" evidence="2">
    <location>
        <begin position="107"/>
        <end position="213"/>
    </location>
</feature>
<dbReference type="CDD" id="cd09279">
    <property type="entry name" value="RNase_HI_like"/>
    <property type="match status" value="1"/>
</dbReference>
<dbReference type="Gene3D" id="3.30.420.10">
    <property type="entry name" value="Ribonuclease H-like superfamily/Ribonuclease H"/>
    <property type="match status" value="1"/>
</dbReference>
<gene>
    <name evidence="5" type="ORF">CAMPLR22A2D_LOCUS5026</name>
</gene>
<evidence type="ECO:0000259" key="3">
    <source>
        <dbReference type="Pfam" id="PF13456"/>
    </source>
</evidence>
<dbReference type="AlphaFoldDB" id="A0A7H4LP56"/>
<dbReference type="InterPro" id="IPR012337">
    <property type="entry name" value="RNaseH-like_sf"/>
</dbReference>
<dbReference type="CDD" id="cd01647">
    <property type="entry name" value="RT_LTR"/>
    <property type="match status" value="1"/>
</dbReference>
<dbReference type="GO" id="GO:0004523">
    <property type="term" value="F:RNA-DNA hybrid ribonuclease activity"/>
    <property type="evidence" value="ECO:0007669"/>
    <property type="project" value="InterPro"/>
</dbReference>
<feature type="domain" description="RNase H type-1" evidence="3">
    <location>
        <begin position="446"/>
        <end position="551"/>
    </location>
</feature>
<evidence type="ECO:0000256" key="1">
    <source>
        <dbReference type="SAM" id="MobiDB-lite"/>
    </source>
</evidence>
<dbReference type="InterPro" id="IPR041577">
    <property type="entry name" value="RT_RNaseH_2"/>
</dbReference>
<dbReference type="SUPFAM" id="SSF53098">
    <property type="entry name" value="Ribonuclease H-like"/>
    <property type="match status" value="1"/>
</dbReference>
<dbReference type="Gene3D" id="3.10.10.10">
    <property type="entry name" value="HIV Type 1 Reverse Transcriptase, subunit A, domain 1"/>
    <property type="match status" value="1"/>
</dbReference>
<dbReference type="Proteomes" id="UP000280104">
    <property type="component" value="Chromosome II"/>
</dbReference>
<dbReference type="Pfam" id="PF17919">
    <property type="entry name" value="RT_RNaseH_2"/>
    <property type="match status" value="1"/>
</dbReference>
<organism evidence="5 6">
    <name type="scientific">Triticum aestivum</name>
    <name type="common">Wheat</name>
    <dbReference type="NCBI Taxonomy" id="4565"/>
    <lineage>
        <taxon>Eukaryota</taxon>
        <taxon>Viridiplantae</taxon>
        <taxon>Streptophyta</taxon>
        <taxon>Embryophyta</taxon>
        <taxon>Tracheophyta</taxon>
        <taxon>Spermatophyta</taxon>
        <taxon>Magnoliopsida</taxon>
        <taxon>Liliopsida</taxon>
        <taxon>Poales</taxon>
        <taxon>Poaceae</taxon>
        <taxon>BOP clade</taxon>
        <taxon>Pooideae</taxon>
        <taxon>Triticodae</taxon>
        <taxon>Triticeae</taxon>
        <taxon>Triticinae</taxon>
        <taxon>Triticum</taxon>
    </lineage>
</organism>
<proteinExistence type="predicted"/>
<dbReference type="Pfam" id="PF13456">
    <property type="entry name" value="RVT_3"/>
    <property type="match status" value="1"/>
</dbReference>
<name>A0A7H4LP56_WHEAT</name>
<dbReference type="InterPro" id="IPR043502">
    <property type="entry name" value="DNA/RNA_pol_sf"/>
</dbReference>
<feature type="domain" description="Reverse transcriptase/retrotransposon-derived protein RNase H-like" evidence="4">
    <location>
        <begin position="274"/>
        <end position="376"/>
    </location>
</feature>
<evidence type="ECO:0000259" key="4">
    <source>
        <dbReference type="Pfam" id="PF17919"/>
    </source>
</evidence>
<dbReference type="Pfam" id="PF00078">
    <property type="entry name" value="RVT_1"/>
    <property type="match status" value="1"/>
</dbReference>
<reference evidence="5 6" key="1">
    <citation type="submission" date="2018-05" db="EMBL/GenBank/DDBJ databases">
        <authorList>
            <person name="Thind KAUR A."/>
        </authorList>
    </citation>
    <scope>NUCLEOTIDE SEQUENCE [LARGE SCALE GENOMIC DNA]</scope>
</reference>
<dbReference type="PANTHER" id="PTHR48475:SF1">
    <property type="entry name" value="RNASE H TYPE-1 DOMAIN-CONTAINING PROTEIN"/>
    <property type="match status" value="1"/>
</dbReference>
<dbReference type="Gene3D" id="3.30.70.270">
    <property type="match status" value="2"/>
</dbReference>